<evidence type="ECO:0000256" key="1">
    <source>
        <dbReference type="ARBA" id="ARBA00004123"/>
    </source>
</evidence>
<dbReference type="Proteomes" id="UP000808372">
    <property type="component" value="Unplaced"/>
</dbReference>
<feature type="coiled-coil region" evidence="12">
    <location>
        <begin position="201"/>
        <end position="274"/>
    </location>
</feature>
<dbReference type="PANTHER" id="PTHR21650:SF2">
    <property type="entry name" value="KINETOCHORE PROTEIN NUF2"/>
    <property type="match status" value="1"/>
</dbReference>
<dbReference type="GO" id="GO:0031262">
    <property type="term" value="C:Ndc80 complex"/>
    <property type="evidence" value="ECO:0007669"/>
    <property type="project" value="InterPro"/>
</dbReference>
<sequence length="315" mass="36832">MTENTFPVYKVDAIVTFFRTEVLTGQEAKHFTKNDLAPSPKPDAVQRLYMRILQLLYRFKPECHYMVPFSENIQHPQLHEWPTAVMSVYLRMRQFLRMCYVYDFSLNDLLAPKVKRTVTILSGIMNYLHFRKQRLDMTMGHQERFREDMDKLQAYSRGTKDAQKKMDKLTTIPPEQQAEARELDSALSDLQTNTMHQYQEVNAINENIAEWKTEMAEKSQKLTQLKVDVATLKENIGKLKSQIVESPEEMKIQMEKMKENVKNIKLAIETADERLVGLQSNVQGVTHSEADIQLIFKLLQDLQSSMNKTQQHQVE</sequence>
<dbReference type="GO" id="GO:0051383">
    <property type="term" value="P:kinetochore organization"/>
    <property type="evidence" value="ECO:0007669"/>
    <property type="project" value="TreeGrafter"/>
</dbReference>
<keyword evidence="6" id="KW-0498">Mitosis</keyword>
<dbReference type="InterPro" id="IPR005549">
    <property type="entry name" value="Kinetochore_Nuf2_N"/>
</dbReference>
<dbReference type="Gene3D" id="1.20.5.170">
    <property type="match status" value="1"/>
</dbReference>
<dbReference type="GO" id="GO:0005634">
    <property type="term" value="C:nucleus"/>
    <property type="evidence" value="ECO:0007669"/>
    <property type="project" value="UniProtKB-SubCell"/>
</dbReference>
<dbReference type="Pfam" id="PF03800">
    <property type="entry name" value="Nuf2"/>
    <property type="match status" value="1"/>
</dbReference>
<reference evidence="15" key="1">
    <citation type="submission" date="2025-08" db="UniProtKB">
        <authorList>
            <consortium name="RefSeq"/>
        </authorList>
    </citation>
    <scope>IDENTIFICATION</scope>
    <source>
        <tissue evidence="15">White muscle</tissue>
    </source>
</reference>
<evidence type="ECO:0000256" key="12">
    <source>
        <dbReference type="SAM" id="Coils"/>
    </source>
</evidence>
<dbReference type="OrthoDB" id="8194677at2759"/>
<evidence type="ECO:0000313" key="15">
    <source>
        <dbReference type="RefSeq" id="XP_038841578.1"/>
    </source>
</evidence>
<evidence type="ECO:0000256" key="10">
    <source>
        <dbReference type="ARBA" id="ARBA00023306"/>
    </source>
</evidence>
<gene>
    <name evidence="15" type="primary">nuf2</name>
</gene>
<dbReference type="GO" id="GO:0044877">
    <property type="term" value="F:protein-containing complex binding"/>
    <property type="evidence" value="ECO:0007669"/>
    <property type="project" value="TreeGrafter"/>
</dbReference>
<evidence type="ECO:0000256" key="7">
    <source>
        <dbReference type="ARBA" id="ARBA00022838"/>
    </source>
</evidence>
<keyword evidence="8 12" id="KW-0175">Coiled coil</keyword>
<dbReference type="GeneID" id="120040555"/>
<evidence type="ECO:0000256" key="3">
    <source>
        <dbReference type="ARBA" id="ARBA00005498"/>
    </source>
</evidence>
<evidence type="ECO:0000259" key="13">
    <source>
        <dbReference type="Pfam" id="PF03800"/>
    </source>
</evidence>
<evidence type="ECO:0000256" key="5">
    <source>
        <dbReference type="ARBA" id="ARBA00022618"/>
    </source>
</evidence>
<dbReference type="AlphaFoldDB" id="A0A8U0U6K3"/>
<dbReference type="PANTHER" id="PTHR21650">
    <property type="entry name" value="MEMBRALIN/KINETOCHORE PROTEIN NUF2"/>
    <property type="match status" value="1"/>
</dbReference>
<dbReference type="GO" id="GO:0045132">
    <property type="term" value="P:meiotic chromosome segregation"/>
    <property type="evidence" value="ECO:0007669"/>
    <property type="project" value="TreeGrafter"/>
</dbReference>
<proteinExistence type="inferred from homology"/>
<dbReference type="Gene3D" id="1.10.418.60">
    <property type="entry name" value="Ncd80 complex, Nuf2 subunit"/>
    <property type="match status" value="1"/>
</dbReference>
<evidence type="ECO:0000256" key="9">
    <source>
        <dbReference type="ARBA" id="ARBA00023242"/>
    </source>
</evidence>
<protein>
    <submittedName>
        <fullName evidence="15">Kinetochore protein Nuf2</fullName>
    </submittedName>
</protein>
<dbReference type="GO" id="GO:0051301">
    <property type="term" value="P:cell division"/>
    <property type="evidence" value="ECO:0007669"/>
    <property type="project" value="UniProtKB-KW"/>
</dbReference>
<comment type="similarity">
    <text evidence="3">Belongs to the NUF2 family.</text>
</comment>
<dbReference type="GO" id="GO:0051315">
    <property type="term" value="P:attachment of mitotic spindle microtubules to kinetochore"/>
    <property type="evidence" value="ECO:0007669"/>
    <property type="project" value="TreeGrafter"/>
</dbReference>
<keyword evidence="11" id="KW-0137">Centromere</keyword>
<evidence type="ECO:0000256" key="6">
    <source>
        <dbReference type="ARBA" id="ARBA00022776"/>
    </source>
</evidence>
<name>A0A8U0U6K3_SALNM</name>
<comment type="subcellular location">
    <subcellularLocation>
        <location evidence="2">Chromosome</location>
        <location evidence="2">Centromere</location>
        <location evidence="2">Kinetochore</location>
    </subcellularLocation>
    <subcellularLocation>
        <location evidence="1">Nucleus</location>
    </subcellularLocation>
</comment>
<organism evidence="14 15">
    <name type="scientific">Salvelinus namaycush</name>
    <name type="common">Lake trout</name>
    <name type="synonym">Salmo namaycush</name>
    <dbReference type="NCBI Taxonomy" id="8040"/>
    <lineage>
        <taxon>Eukaryota</taxon>
        <taxon>Metazoa</taxon>
        <taxon>Chordata</taxon>
        <taxon>Craniata</taxon>
        <taxon>Vertebrata</taxon>
        <taxon>Euteleostomi</taxon>
        <taxon>Actinopterygii</taxon>
        <taxon>Neopterygii</taxon>
        <taxon>Teleostei</taxon>
        <taxon>Protacanthopterygii</taxon>
        <taxon>Salmoniformes</taxon>
        <taxon>Salmonidae</taxon>
        <taxon>Salmoninae</taxon>
        <taxon>Salvelinus</taxon>
    </lineage>
</organism>
<dbReference type="InterPro" id="IPR038275">
    <property type="entry name" value="Nuf2_N_sf"/>
</dbReference>
<feature type="domain" description="Kinetochore protein Nuf2 N-terminal" evidence="13">
    <location>
        <begin position="4"/>
        <end position="144"/>
    </location>
</feature>
<keyword evidence="4" id="KW-0158">Chromosome</keyword>
<evidence type="ECO:0000256" key="8">
    <source>
        <dbReference type="ARBA" id="ARBA00023054"/>
    </source>
</evidence>
<keyword evidence="5" id="KW-0132">Cell division</keyword>
<keyword evidence="7" id="KW-0995">Kinetochore</keyword>
<dbReference type="RefSeq" id="XP_038841578.1">
    <property type="nucleotide sequence ID" value="XM_038985650.1"/>
</dbReference>
<evidence type="ECO:0000256" key="4">
    <source>
        <dbReference type="ARBA" id="ARBA00022454"/>
    </source>
</evidence>
<feature type="non-terminal residue" evidence="15">
    <location>
        <position position="315"/>
    </location>
</feature>
<evidence type="ECO:0000256" key="2">
    <source>
        <dbReference type="ARBA" id="ARBA00004629"/>
    </source>
</evidence>
<evidence type="ECO:0000313" key="14">
    <source>
        <dbReference type="Proteomes" id="UP000808372"/>
    </source>
</evidence>
<dbReference type="CTD" id="83540"/>
<keyword evidence="14" id="KW-1185">Reference proteome</keyword>
<keyword evidence="10" id="KW-0131">Cell cycle</keyword>
<evidence type="ECO:0000256" key="11">
    <source>
        <dbReference type="ARBA" id="ARBA00023328"/>
    </source>
</evidence>
<accession>A0A8U0U6K3</accession>
<dbReference type="KEGG" id="snh:120040555"/>
<dbReference type="GO" id="GO:0007052">
    <property type="term" value="P:mitotic spindle organization"/>
    <property type="evidence" value="ECO:0007669"/>
    <property type="project" value="TreeGrafter"/>
</dbReference>
<keyword evidence="9" id="KW-0539">Nucleus</keyword>